<dbReference type="GO" id="GO:0004222">
    <property type="term" value="F:metalloendopeptidase activity"/>
    <property type="evidence" value="ECO:0007669"/>
    <property type="project" value="TreeGrafter"/>
</dbReference>
<evidence type="ECO:0000256" key="1">
    <source>
        <dbReference type="ARBA" id="ARBA00022729"/>
    </source>
</evidence>
<dbReference type="InterPro" id="IPR016047">
    <property type="entry name" value="M23ase_b-sheet_dom"/>
</dbReference>
<proteinExistence type="predicted"/>
<feature type="domain" description="M23ase beta-sheet core" evidence="3">
    <location>
        <begin position="73"/>
        <end position="175"/>
    </location>
</feature>
<keyword evidence="5" id="KW-1185">Reference proteome</keyword>
<feature type="signal peptide" evidence="2">
    <location>
        <begin position="1"/>
        <end position="31"/>
    </location>
</feature>
<dbReference type="InterPro" id="IPR011055">
    <property type="entry name" value="Dup_hybrid_motif"/>
</dbReference>
<name>A0A433JQN9_9MICO</name>
<evidence type="ECO:0000259" key="3">
    <source>
        <dbReference type="Pfam" id="PF01551"/>
    </source>
</evidence>
<dbReference type="PROSITE" id="PS51318">
    <property type="entry name" value="TAT"/>
    <property type="match status" value="1"/>
</dbReference>
<dbReference type="PANTHER" id="PTHR21666:SF289">
    <property type="entry name" value="L-ALA--D-GLU ENDOPEPTIDASE"/>
    <property type="match status" value="1"/>
</dbReference>
<dbReference type="RefSeq" id="WP_127050780.1">
    <property type="nucleotide sequence ID" value="NZ_RZGZ01000003.1"/>
</dbReference>
<dbReference type="EMBL" id="RZGZ01000003">
    <property type="protein sequence ID" value="RUQ99218.1"/>
    <property type="molecule type" value="Genomic_DNA"/>
</dbReference>
<accession>A0A433JQN9</accession>
<dbReference type="AlphaFoldDB" id="A0A433JQN9"/>
<keyword evidence="1 2" id="KW-0732">Signal</keyword>
<evidence type="ECO:0000313" key="4">
    <source>
        <dbReference type="EMBL" id="RUQ99218.1"/>
    </source>
</evidence>
<dbReference type="SUPFAM" id="SSF51261">
    <property type="entry name" value="Duplicated hybrid motif"/>
    <property type="match status" value="1"/>
</dbReference>
<dbReference type="PANTHER" id="PTHR21666">
    <property type="entry name" value="PEPTIDASE-RELATED"/>
    <property type="match status" value="1"/>
</dbReference>
<organism evidence="4 5">
    <name type="scientific">Labedella endophytica</name>
    <dbReference type="NCBI Taxonomy" id="1523160"/>
    <lineage>
        <taxon>Bacteria</taxon>
        <taxon>Bacillati</taxon>
        <taxon>Actinomycetota</taxon>
        <taxon>Actinomycetes</taxon>
        <taxon>Micrococcales</taxon>
        <taxon>Microbacteriaceae</taxon>
        <taxon>Labedella</taxon>
    </lineage>
</organism>
<reference evidence="4 5" key="1">
    <citation type="submission" date="2018-12" db="EMBL/GenBank/DDBJ databases">
        <authorList>
            <person name="Li F."/>
        </authorList>
    </citation>
    <scope>NUCLEOTIDE SEQUENCE [LARGE SCALE GENOMIC DNA]</scope>
    <source>
        <strain evidence="4 5">EGI 6500705</strain>
    </source>
</reference>
<comment type="caution">
    <text evidence="4">The sequence shown here is derived from an EMBL/GenBank/DDBJ whole genome shotgun (WGS) entry which is preliminary data.</text>
</comment>
<evidence type="ECO:0000256" key="2">
    <source>
        <dbReference type="SAM" id="SignalP"/>
    </source>
</evidence>
<feature type="chain" id="PRO_5038503761" evidence="2">
    <location>
        <begin position="32"/>
        <end position="278"/>
    </location>
</feature>
<evidence type="ECO:0000313" key="5">
    <source>
        <dbReference type="Proteomes" id="UP000274909"/>
    </source>
</evidence>
<dbReference type="InterPro" id="IPR006311">
    <property type="entry name" value="TAT_signal"/>
</dbReference>
<dbReference type="CDD" id="cd12797">
    <property type="entry name" value="M23_peptidase"/>
    <property type="match status" value="1"/>
</dbReference>
<dbReference type="OrthoDB" id="1099523at2"/>
<dbReference type="Proteomes" id="UP000274909">
    <property type="component" value="Unassembled WGS sequence"/>
</dbReference>
<dbReference type="InterPro" id="IPR050570">
    <property type="entry name" value="Cell_wall_metabolism_enzyme"/>
</dbReference>
<sequence>MSVTHSQEPSLLTRRTMLAGAALVAASSVVADVLLHPESADAASGWYHPFTTRRAIRSDFGPRSSPCAGCSSFHRGLDYSPGRFTPIHAVRAGTVIYRRDVLGHGQFESNSFGNVLTIDHGGGLQTVYAHLERGSVAKLGWVAAGTQIGQVGHNGSSTGPHLHIEVRQDNASIDPAPKIHLAPLAPISSTANGSSDLERHDMLMISSATAFKNVTAGYTALVGFKSLHHLSRIERDALITHGKMVVRAMGPDDFEAILRSLQIPLSAAVGGANYDGNR</sequence>
<gene>
    <name evidence="4" type="ORF">ELQ94_13005</name>
</gene>
<dbReference type="Pfam" id="PF01551">
    <property type="entry name" value="Peptidase_M23"/>
    <property type="match status" value="1"/>
</dbReference>
<protein>
    <submittedName>
        <fullName evidence="4">M23 family metallopeptidase</fullName>
    </submittedName>
</protein>
<dbReference type="Gene3D" id="2.70.70.10">
    <property type="entry name" value="Glucose Permease (Domain IIA)"/>
    <property type="match status" value="1"/>
</dbReference>